<dbReference type="EMBL" id="VLKQ01000004">
    <property type="protein sequence ID" value="TWI13159.1"/>
    <property type="molecule type" value="Genomic_DNA"/>
</dbReference>
<evidence type="ECO:0000313" key="2">
    <source>
        <dbReference type="EMBL" id="TWI13159.1"/>
    </source>
</evidence>
<organism evidence="2 3">
    <name type="scientific">Flavobacterium cauense R2A-7</name>
    <dbReference type="NCBI Taxonomy" id="1341154"/>
    <lineage>
        <taxon>Bacteria</taxon>
        <taxon>Pseudomonadati</taxon>
        <taxon>Bacteroidota</taxon>
        <taxon>Flavobacteriia</taxon>
        <taxon>Flavobacteriales</taxon>
        <taxon>Flavobacteriaceae</taxon>
        <taxon>Flavobacterium</taxon>
    </lineage>
</organism>
<name>V6S5H2_9FLAO</name>
<keyword evidence="1" id="KW-1133">Transmembrane helix</keyword>
<keyword evidence="1" id="KW-0472">Membrane</keyword>
<dbReference type="RefSeq" id="WP_023569591.1">
    <property type="nucleotide sequence ID" value="NZ_AVBI01000001.1"/>
</dbReference>
<sequence>MSFFEDFLVEIGRDGIYYLIKKLGMLIKWLFYRGRIPFSQIKSENWNTRIGFGFMILLSGLILYVLNKAK</sequence>
<reference evidence="2 3" key="1">
    <citation type="journal article" date="2015" name="Stand. Genomic Sci.">
        <title>Genomic Encyclopedia of Bacterial and Archaeal Type Strains, Phase III: the genomes of soil and plant-associated and newly described type strains.</title>
        <authorList>
            <person name="Whitman W.B."/>
            <person name="Woyke T."/>
            <person name="Klenk H.P."/>
            <person name="Zhou Y."/>
            <person name="Lilburn T.G."/>
            <person name="Beck B.J."/>
            <person name="De Vos P."/>
            <person name="Vandamme P."/>
            <person name="Eisen J.A."/>
            <person name="Garrity G."/>
            <person name="Hugenholtz P."/>
            <person name="Kyrpides N.C."/>
        </authorList>
    </citation>
    <scope>NUCLEOTIDE SEQUENCE [LARGE SCALE GENOMIC DNA]</scope>
    <source>
        <strain evidence="2 3">CGMCC 1.7270</strain>
    </source>
</reference>
<comment type="caution">
    <text evidence="2">The sequence shown here is derived from an EMBL/GenBank/DDBJ whole genome shotgun (WGS) entry which is preliminary data.</text>
</comment>
<evidence type="ECO:0000313" key="3">
    <source>
        <dbReference type="Proteomes" id="UP000319848"/>
    </source>
</evidence>
<evidence type="ECO:0000256" key="1">
    <source>
        <dbReference type="SAM" id="Phobius"/>
    </source>
</evidence>
<gene>
    <name evidence="2" type="ORF">IP98_01141</name>
</gene>
<keyword evidence="1" id="KW-0812">Transmembrane</keyword>
<accession>V6S5H2</accession>
<proteinExistence type="predicted"/>
<dbReference type="Proteomes" id="UP000319848">
    <property type="component" value="Unassembled WGS sequence"/>
</dbReference>
<feature type="transmembrane region" description="Helical" evidence="1">
    <location>
        <begin position="46"/>
        <end position="66"/>
    </location>
</feature>
<feature type="transmembrane region" description="Helical" evidence="1">
    <location>
        <begin position="15"/>
        <end position="34"/>
    </location>
</feature>
<protein>
    <submittedName>
        <fullName evidence="2">Uncharacterized protein</fullName>
    </submittedName>
</protein>
<dbReference type="OrthoDB" id="9762009at2"/>
<dbReference type="STRING" id="1341154.FCR2A7T_04050"/>
<keyword evidence="3" id="KW-1185">Reference proteome</keyword>
<dbReference type="AlphaFoldDB" id="V6S5H2"/>